<dbReference type="GO" id="GO:0003746">
    <property type="term" value="F:translation elongation factor activity"/>
    <property type="evidence" value="ECO:0007669"/>
    <property type="project" value="UniProtKB-KW"/>
</dbReference>
<dbReference type="RefSeq" id="XP_030634829.1">
    <property type="nucleotide sequence ID" value="XM_030778969.1"/>
</dbReference>
<evidence type="ECO:0000313" key="6">
    <source>
        <dbReference type="RefSeq" id="XP_030634829.1"/>
    </source>
</evidence>
<reference evidence="6" key="1">
    <citation type="submission" date="2025-08" db="UniProtKB">
        <authorList>
            <consortium name="RefSeq"/>
        </authorList>
    </citation>
    <scope>IDENTIFICATION</scope>
</reference>
<dbReference type="SUPFAM" id="SSF46942">
    <property type="entry name" value="Elongation factor TFIIS domain 2"/>
    <property type="match status" value="1"/>
</dbReference>
<accession>A0A6J2VT08</accession>
<proteinExistence type="predicted"/>
<dbReference type="GeneID" id="115815998"/>
<dbReference type="Proteomes" id="UP000504632">
    <property type="component" value="Chromosome 7"/>
</dbReference>
<evidence type="ECO:0000259" key="3">
    <source>
        <dbReference type="PROSITE" id="PS51319"/>
    </source>
</evidence>
<dbReference type="PANTHER" id="PTHR11477">
    <property type="entry name" value="TRANSCRIPTION FACTOR S-II ZINC FINGER DOMAIN-CONTAINING PROTEIN"/>
    <property type="match status" value="1"/>
</dbReference>
<keyword evidence="5" id="KW-1185">Reference proteome</keyword>
<feature type="compositionally biased region" description="Basic and acidic residues" evidence="2">
    <location>
        <begin position="88"/>
        <end position="112"/>
    </location>
</feature>
<dbReference type="PANTHER" id="PTHR11477:SF7">
    <property type="entry name" value="TRANSCRIPTION ELONGATION FACTOR A N-TERMINAL AND CENTRAL DOMAIN-CONTAINING PROTEIN"/>
    <property type="match status" value="1"/>
</dbReference>
<name>A0A6J2VT08_CHACN</name>
<protein>
    <submittedName>
        <fullName evidence="6">Transcription elongation factor A N-terminal and central domain-containing protein</fullName>
    </submittedName>
</protein>
<feature type="region of interest" description="Disordered" evidence="2">
    <location>
        <begin position="85"/>
        <end position="112"/>
    </location>
</feature>
<dbReference type="Pfam" id="PF07500">
    <property type="entry name" value="TFIIS_M"/>
    <property type="match status" value="1"/>
</dbReference>
<dbReference type="PROSITE" id="PS51319">
    <property type="entry name" value="TFIIS_N"/>
    <property type="match status" value="1"/>
</dbReference>
<dbReference type="InParanoid" id="A0A6J2VT08"/>
<organism evidence="5 6">
    <name type="scientific">Chanos chanos</name>
    <name type="common">Milkfish</name>
    <name type="synonym">Mugil chanos</name>
    <dbReference type="NCBI Taxonomy" id="29144"/>
    <lineage>
        <taxon>Eukaryota</taxon>
        <taxon>Metazoa</taxon>
        <taxon>Chordata</taxon>
        <taxon>Craniata</taxon>
        <taxon>Vertebrata</taxon>
        <taxon>Euteleostomi</taxon>
        <taxon>Actinopterygii</taxon>
        <taxon>Neopterygii</taxon>
        <taxon>Teleostei</taxon>
        <taxon>Ostariophysi</taxon>
        <taxon>Gonorynchiformes</taxon>
        <taxon>Chanidae</taxon>
        <taxon>Chanos</taxon>
    </lineage>
</organism>
<gene>
    <name evidence="6" type="primary">tceanc</name>
</gene>
<dbReference type="AlphaFoldDB" id="A0A6J2VT08"/>
<dbReference type="SUPFAM" id="SSF47676">
    <property type="entry name" value="Conserved domain common to transcription factors TFIIS, elongin A, CRSP70"/>
    <property type="match status" value="1"/>
</dbReference>
<feature type="compositionally biased region" description="Polar residues" evidence="2">
    <location>
        <begin position="183"/>
        <end position="192"/>
    </location>
</feature>
<dbReference type="OrthoDB" id="44867at2759"/>
<dbReference type="Gene3D" id="1.10.472.30">
    <property type="entry name" value="Transcription elongation factor S-II, central domain"/>
    <property type="match status" value="1"/>
</dbReference>
<evidence type="ECO:0000313" key="5">
    <source>
        <dbReference type="Proteomes" id="UP000504632"/>
    </source>
</evidence>
<dbReference type="InterPro" id="IPR003618">
    <property type="entry name" value="TFIIS_cen_dom"/>
</dbReference>
<keyword evidence="6" id="KW-0648">Protein biosynthesis</keyword>
<dbReference type="PIRSF" id="PIRSF006704">
    <property type="entry name" value="TF_IIS"/>
    <property type="match status" value="1"/>
</dbReference>
<keyword evidence="1" id="KW-0539">Nucleus</keyword>
<feature type="compositionally biased region" description="Polar residues" evidence="2">
    <location>
        <begin position="200"/>
        <end position="211"/>
    </location>
</feature>
<dbReference type="GO" id="GO:0006351">
    <property type="term" value="P:DNA-templated transcription"/>
    <property type="evidence" value="ECO:0007669"/>
    <property type="project" value="InterPro"/>
</dbReference>
<dbReference type="InterPro" id="IPR035441">
    <property type="entry name" value="TFIIS/LEDGF_dom_sf"/>
</dbReference>
<dbReference type="InterPro" id="IPR035100">
    <property type="entry name" value="TF_IIS-typ"/>
</dbReference>
<evidence type="ECO:0000256" key="1">
    <source>
        <dbReference type="PROSITE-ProRule" id="PRU00649"/>
    </source>
</evidence>
<dbReference type="Gene3D" id="1.20.930.10">
    <property type="entry name" value="Conserved domain common to transcription factors TFIIS, elongin A, CRSP70"/>
    <property type="match status" value="1"/>
</dbReference>
<dbReference type="Gene3D" id="2.20.25.10">
    <property type="match status" value="1"/>
</dbReference>
<feature type="domain" description="TFIIS N-terminal" evidence="3">
    <location>
        <begin position="1"/>
        <end position="81"/>
    </location>
</feature>
<dbReference type="Pfam" id="PF08711">
    <property type="entry name" value="Med26"/>
    <property type="match status" value="1"/>
</dbReference>
<dbReference type="InterPro" id="IPR017923">
    <property type="entry name" value="TFIIS_N"/>
</dbReference>
<keyword evidence="6" id="KW-0251">Elongation factor</keyword>
<dbReference type="SUPFAM" id="SSF57783">
    <property type="entry name" value="Zinc beta-ribbon"/>
    <property type="match status" value="1"/>
</dbReference>
<dbReference type="PROSITE" id="PS51321">
    <property type="entry name" value="TFIIS_CENTRAL"/>
    <property type="match status" value="1"/>
</dbReference>
<feature type="domain" description="TFIIS central" evidence="4">
    <location>
        <begin position="219"/>
        <end position="336"/>
    </location>
</feature>
<dbReference type="GO" id="GO:0005634">
    <property type="term" value="C:nucleus"/>
    <property type="evidence" value="ECO:0007669"/>
    <property type="project" value="UniProtKB-SubCell"/>
</dbReference>
<evidence type="ECO:0000256" key="2">
    <source>
        <dbReference type="SAM" id="MobiDB-lite"/>
    </source>
</evidence>
<dbReference type="SMART" id="SM00510">
    <property type="entry name" value="TFS2M"/>
    <property type="match status" value="1"/>
</dbReference>
<feature type="region of interest" description="Disordered" evidence="2">
    <location>
        <begin position="177"/>
        <end position="211"/>
    </location>
</feature>
<evidence type="ECO:0000259" key="4">
    <source>
        <dbReference type="PROSITE" id="PS51321"/>
    </source>
</evidence>
<comment type="subcellular location">
    <subcellularLocation>
        <location evidence="1">Nucleus</location>
    </subcellularLocation>
</comment>
<dbReference type="InterPro" id="IPR036575">
    <property type="entry name" value="TFIIS_cen_dom_sf"/>
</dbReference>
<dbReference type="CTD" id="170082"/>
<sequence>MDTKEITHYAIQIGKLHEDGNYDDVKSLLTSLSNISVTLEQLQYTDIAKVLFQLLKFCPETTVKKNAKLLLSKWKKLYSGACTIPQKNDTKEHSTKATHEHETSEEVVSKYDSDELQNTVPNVTDYLSHREGSSHPVENNVAKQRDELQRLGVVEASQTPNEVSPLAEDTMEGKCAQIGGKNFNDQTDSQNPKAGEDSETSAYTSNVTSSHCGQTDLEIRTKCVELLLQALSPKTETASEQVSKFTALANEIEAQIYALHGPNLSKYKSCVRSKVANLRNPKNPHLRQGLLTGALTPKVFASMSAAEMASEELRRLREVYTTASINERQLPRGVEGTPTQRVRCRRCEGSDCTVTQISRGTLFLPSWARNGKADEDAMTFVTCNRCGTQWYHSNWICL</sequence>